<sequence length="177" mass="18154">MLNSLLQVLLCCVAAVVASPAAQPIPAPKPSPTMNLGRSVSMFEAAANNLFERQDGLQCVATSAIGTVYTAGTNPQGITACGNTFDPNVPSAAVCTNFPGISKDLCGSDIQINPTDGSGQVIIIPFNDLNANCGQPEDPFGNTQLDLSPAAYSSLGGVGLSTVSISWDWVIPSCLPP</sequence>
<organism evidence="2 3">
    <name type="scientific">Rhizodiscina lignyota</name>
    <dbReference type="NCBI Taxonomy" id="1504668"/>
    <lineage>
        <taxon>Eukaryota</taxon>
        <taxon>Fungi</taxon>
        <taxon>Dikarya</taxon>
        <taxon>Ascomycota</taxon>
        <taxon>Pezizomycotina</taxon>
        <taxon>Dothideomycetes</taxon>
        <taxon>Pleosporomycetidae</taxon>
        <taxon>Aulographales</taxon>
        <taxon>Rhizodiscinaceae</taxon>
        <taxon>Rhizodiscina</taxon>
    </lineage>
</organism>
<dbReference type="InterPro" id="IPR036908">
    <property type="entry name" value="RlpA-like_sf"/>
</dbReference>
<evidence type="ECO:0000313" key="2">
    <source>
        <dbReference type="EMBL" id="KAF2098936.1"/>
    </source>
</evidence>
<comment type="caution">
    <text evidence="2">The sequence shown here is derived from an EMBL/GenBank/DDBJ whole genome shotgun (WGS) entry which is preliminary data.</text>
</comment>
<dbReference type="Gene3D" id="2.40.40.10">
    <property type="entry name" value="RlpA-like domain"/>
    <property type="match status" value="1"/>
</dbReference>
<accession>A0A9P4M5Q2</accession>
<dbReference type="OrthoDB" id="4895745at2759"/>
<dbReference type="AlphaFoldDB" id="A0A9P4M5Q2"/>
<reference evidence="2" key="1">
    <citation type="journal article" date="2020" name="Stud. Mycol.">
        <title>101 Dothideomycetes genomes: a test case for predicting lifestyles and emergence of pathogens.</title>
        <authorList>
            <person name="Haridas S."/>
            <person name="Albert R."/>
            <person name="Binder M."/>
            <person name="Bloem J."/>
            <person name="Labutti K."/>
            <person name="Salamov A."/>
            <person name="Andreopoulos B."/>
            <person name="Baker S."/>
            <person name="Barry K."/>
            <person name="Bills G."/>
            <person name="Bluhm B."/>
            <person name="Cannon C."/>
            <person name="Castanera R."/>
            <person name="Culley D."/>
            <person name="Daum C."/>
            <person name="Ezra D."/>
            <person name="Gonzalez J."/>
            <person name="Henrissat B."/>
            <person name="Kuo A."/>
            <person name="Liang C."/>
            <person name="Lipzen A."/>
            <person name="Lutzoni F."/>
            <person name="Magnuson J."/>
            <person name="Mondo S."/>
            <person name="Nolan M."/>
            <person name="Ohm R."/>
            <person name="Pangilinan J."/>
            <person name="Park H.-J."/>
            <person name="Ramirez L."/>
            <person name="Alfaro M."/>
            <person name="Sun H."/>
            <person name="Tritt A."/>
            <person name="Yoshinaga Y."/>
            <person name="Zwiers L.-H."/>
            <person name="Turgeon B."/>
            <person name="Goodwin S."/>
            <person name="Spatafora J."/>
            <person name="Crous P."/>
            <person name="Grigoriev I."/>
        </authorList>
    </citation>
    <scope>NUCLEOTIDE SEQUENCE</scope>
    <source>
        <strain evidence="2">CBS 133067</strain>
    </source>
</reference>
<feature type="signal peptide" evidence="1">
    <location>
        <begin position="1"/>
        <end position="18"/>
    </location>
</feature>
<proteinExistence type="predicted"/>
<evidence type="ECO:0000313" key="3">
    <source>
        <dbReference type="Proteomes" id="UP000799772"/>
    </source>
</evidence>
<evidence type="ECO:0000256" key="1">
    <source>
        <dbReference type="SAM" id="SignalP"/>
    </source>
</evidence>
<name>A0A9P4M5Q2_9PEZI</name>
<dbReference type="Proteomes" id="UP000799772">
    <property type="component" value="Unassembled WGS sequence"/>
</dbReference>
<dbReference type="CDD" id="cd22191">
    <property type="entry name" value="DPBB_RlpA_EXP_N-like"/>
    <property type="match status" value="1"/>
</dbReference>
<gene>
    <name evidence="2" type="ORF">NA57DRAFT_56570</name>
</gene>
<dbReference type="EMBL" id="ML978126">
    <property type="protein sequence ID" value="KAF2098936.1"/>
    <property type="molecule type" value="Genomic_DNA"/>
</dbReference>
<protein>
    <submittedName>
        <fullName evidence="2">Uncharacterized protein</fullName>
    </submittedName>
</protein>
<dbReference type="SUPFAM" id="SSF50685">
    <property type="entry name" value="Barwin-like endoglucanases"/>
    <property type="match status" value="1"/>
</dbReference>
<keyword evidence="1" id="KW-0732">Signal</keyword>
<keyword evidence="3" id="KW-1185">Reference proteome</keyword>
<feature type="chain" id="PRO_5040414097" evidence="1">
    <location>
        <begin position="19"/>
        <end position="177"/>
    </location>
</feature>